<organism evidence="1 2">
    <name type="scientific">Pontibacillus salipaludis</name>
    <dbReference type="NCBI Taxonomy" id="1697394"/>
    <lineage>
        <taxon>Bacteria</taxon>
        <taxon>Bacillati</taxon>
        <taxon>Bacillota</taxon>
        <taxon>Bacilli</taxon>
        <taxon>Bacillales</taxon>
        <taxon>Bacillaceae</taxon>
        <taxon>Pontibacillus</taxon>
    </lineage>
</organism>
<evidence type="ECO:0000313" key="1">
    <source>
        <dbReference type="EMBL" id="GGD11207.1"/>
    </source>
</evidence>
<proteinExistence type="predicted"/>
<reference evidence="2" key="1">
    <citation type="journal article" date="2019" name="Int. J. Syst. Evol. Microbiol.">
        <title>The Global Catalogue of Microorganisms (GCM) 10K type strain sequencing project: providing services to taxonomists for standard genome sequencing and annotation.</title>
        <authorList>
            <consortium name="The Broad Institute Genomics Platform"/>
            <consortium name="The Broad Institute Genome Sequencing Center for Infectious Disease"/>
            <person name="Wu L."/>
            <person name="Ma J."/>
        </authorList>
    </citation>
    <scope>NUCLEOTIDE SEQUENCE [LARGE SCALE GENOMIC DNA]</scope>
    <source>
        <strain evidence="2">CGMCC 1.15353</strain>
    </source>
</reference>
<gene>
    <name evidence="1" type="ORF">GCM10011389_18430</name>
</gene>
<accession>A0ABQ1Q4A6</accession>
<dbReference type="EMBL" id="BMIN01000006">
    <property type="protein sequence ID" value="GGD11207.1"/>
    <property type="molecule type" value="Genomic_DNA"/>
</dbReference>
<dbReference type="Proteomes" id="UP000642571">
    <property type="component" value="Unassembled WGS sequence"/>
</dbReference>
<evidence type="ECO:0000313" key="2">
    <source>
        <dbReference type="Proteomes" id="UP000642571"/>
    </source>
</evidence>
<protein>
    <submittedName>
        <fullName evidence="1">Uncharacterized protein</fullName>
    </submittedName>
</protein>
<dbReference type="RefSeq" id="WP_268235058.1">
    <property type="nucleotide sequence ID" value="NZ_BMIN01000006.1"/>
</dbReference>
<sequence length="44" mass="5326">MIIGILTLTLLCLFEWGIVHYLHNQNKEQPETHYETIFYDFPED</sequence>
<name>A0ABQ1Q4A6_9BACI</name>
<keyword evidence="2" id="KW-1185">Reference proteome</keyword>
<comment type="caution">
    <text evidence="1">The sequence shown here is derived from an EMBL/GenBank/DDBJ whole genome shotgun (WGS) entry which is preliminary data.</text>
</comment>